<evidence type="ECO:0000313" key="1">
    <source>
        <dbReference type="EMBL" id="KAH3798177.1"/>
    </source>
</evidence>
<dbReference type="Proteomes" id="UP000828390">
    <property type="component" value="Unassembled WGS sequence"/>
</dbReference>
<comment type="caution">
    <text evidence="1">The sequence shown here is derived from an EMBL/GenBank/DDBJ whole genome shotgun (WGS) entry which is preliminary data.</text>
</comment>
<proteinExistence type="predicted"/>
<name>A0A9D4FH48_DREPO</name>
<dbReference type="EMBL" id="JAIWYP010000007">
    <property type="protein sequence ID" value="KAH3798177.1"/>
    <property type="molecule type" value="Genomic_DNA"/>
</dbReference>
<gene>
    <name evidence="1" type="ORF">DPMN_151768</name>
</gene>
<dbReference type="AlphaFoldDB" id="A0A9D4FH48"/>
<reference evidence="1" key="2">
    <citation type="submission" date="2020-11" db="EMBL/GenBank/DDBJ databases">
        <authorList>
            <person name="McCartney M.A."/>
            <person name="Auch B."/>
            <person name="Kono T."/>
            <person name="Mallez S."/>
            <person name="Becker A."/>
            <person name="Gohl D.M."/>
            <person name="Silverstein K.A.T."/>
            <person name="Koren S."/>
            <person name="Bechman K.B."/>
            <person name="Herman A."/>
            <person name="Abrahante J.E."/>
            <person name="Garbe J."/>
        </authorList>
    </citation>
    <scope>NUCLEOTIDE SEQUENCE</scope>
    <source>
        <strain evidence="1">Duluth1</strain>
        <tissue evidence="1">Whole animal</tissue>
    </source>
</reference>
<accession>A0A9D4FH48</accession>
<organism evidence="1 2">
    <name type="scientific">Dreissena polymorpha</name>
    <name type="common">Zebra mussel</name>
    <name type="synonym">Mytilus polymorpha</name>
    <dbReference type="NCBI Taxonomy" id="45954"/>
    <lineage>
        <taxon>Eukaryota</taxon>
        <taxon>Metazoa</taxon>
        <taxon>Spiralia</taxon>
        <taxon>Lophotrochozoa</taxon>
        <taxon>Mollusca</taxon>
        <taxon>Bivalvia</taxon>
        <taxon>Autobranchia</taxon>
        <taxon>Heteroconchia</taxon>
        <taxon>Euheterodonta</taxon>
        <taxon>Imparidentia</taxon>
        <taxon>Neoheterodontei</taxon>
        <taxon>Myida</taxon>
        <taxon>Dreissenoidea</taxon>
        <taxon>Dreissenidae</taxon>
        <taxon>Dreissena</taxon>
    </lineage>
</organism>
<evidence type="ECO:0000313" key="2">
    <source>
        <dbReference type="Proteomes" id="UP000828390"/>
    </source>
</evidence>
<keyword evidence="2" id="KW-1185">Reference proteome</keyword>
<sequence>MKLSKRNLPSNNSFLPIGTSNNVVQPHCFHASEYYIETFTQLTIFLLKVIDVLILSHYLITLVQGCFFTSP</sequence>
<protein>
    <submittedName>
        <fullName evidence="1">Uncharacterized protein</fullName>
    </submittedName>
</protein>
<reference evidence="1" key="1">
    <citation type="journal article" date="2019" name="bioRxiv">
        <title>The Genome of the Zebra Mussel, Dreissena polymorpha: A Resource for Invasive Species Research.</title>
        <authorList>
            <person name="McCartney M.A."/>
            <person name="Auch B."/>
            <person name="Kono T."/>
            <person name="Mallez S."/>
            <person name="Zhang Y."/>
            <person name="Obille A."/>
            <person name="Becker A."/>
            <person name="Abrahante J.E."/>
            <person name="Garbe J."/>
            <person name="Badalamenti J.P."/>
            <person name="Herman A."/>
            <person name="Mangelson H."/>
            <person name="Liachko I."/>
            <person name="Sullivan S."/>
            <person name="Sone E.D."/>
            <person name="Koren S."/>
            <person name="Silverstein K.A.T."/>
            <person name="Beckman K.B."/>
            <person name="Gohl D.M."/>
        </authorList>
    </citation>
    <scope>NUCLEOTIDE SEQUENCE</scope>
    <source>
        <strain evidence="1">Duluth1</strain>
        <tissue evidence="1">Whole animal</tissue>
    </source>
</reference>